<keyword evidence="2" id="KW-1185">Reference proteome</keyword>
<evidence type="ECO:0000313" key="1">
    <source>
        <dbReference type="EMBL" id="GMN61611.1"/>
    </source>
</evidence>
<accession>A0AA88J5B9</accession>
<dbReference type="Proteomes" id="UP001187192">
    <property type="component" value="Unassembled WGS sequence"/>
</dbReference>
<gene>
    <name evidence="1" type="ORF">TIFTF001_030706</name>
</gene>
<protein>
    <submittedName>
        <fullName evidence="1">Uncharacterized protein</fullName>
    </submittedName>
</protein>
<reference evidence="1" key="1">
    <citation type="submission" date="2023-07" db="EMBL/GenBank/DDBJ databases">
        <title>draft genome sequence of fig (Ficus carica).</title>
        <authorList>
            <person name="Takahashi T."/>
            <person name="Nishimura K."/>
        </authorList>
    </citation>
    <scope>NUCLEOTIDE SEQUENCE</scope>
</reference>
<evidence type="ECO:0000313" key="2">
    <source>
        <dbReference type="Proteomes" id="UP001187192"/>
    </source>
</evidence>
<organism evidence="1 2">
    <name type="scientific">Ficus carica</name>
    <name type="common">Common fig</name>
    <dbReference type="NCBI Taxonomy" id="3494"/>
    <lineage>
        <taxon>Eukaryota</taxon>
        <taxon>Viridiplantae</taxon>
        <taxon>Streptophyta</taxon>
        <taxon>Embryophyta</taxon>
        <taxon>Tracheophyta</taxon>
        <taxon>Spermatophyta</taxon>
        <taxon>Magnoliopsida</taxon>
        <taxon>eudicotyledons</taxon>
        <taxon>Gunneridae</taxon>
        <taxon>Pentapetalae</taxon>
        <taxon>rosids</taxon>
        <taxon>fabids</taxon>
        <taxon>Rosales</taxon>
        <taxon>Moraceae</taxon>
        <taxon>Ficeae</taxon>
        <taxon>Ficus</taxon>
    </lineage>
</organism>
<dbReference type="AlphaFoldDB" id="A0AA88J5B9"/>
<dbReference type="EMBL" id="BTGU01000114">
    <property type="protein sequence ID" value="GMN61611.1"/>
    <property type="molecule type" value="Genomic_DNA"/>
</dbReference>
<proteinExistence type="predicted"/>
<sequence>MCSYKMGGYEGSPQQGIPIPSPAFIYVGKGMGMVLGCGDGDGDGKAFLSPTPFPSLVAPEAHWATLGGLCLAKYNVGSDWD</sequence>
<comment type="caution">
    <text evidence="1">The sequence shown here is derived from an EMBL/GenBank/DDBJ whole genome shotgun (WGS) entry which is preliminary data.</text>
</comment>
<name>A0AA88J5B9_FICCA</name>